<dbReference type="PANTHER" id="PTHR10334">
    <property type="entry name" value="CYSTEINE-RICH SECRETORY PROTEIN-RELATED"/>
    <property type="match status" value="1"/>
</dbReference>
<dbReference type="CDD" id="cd05382">
    <property type="entry name" value="CAP_GAPR1-like"/>
    <property type="match status" value="1"/>
</dbReference>
<dbReference type="Gene3D" id="3.40.33.10">
    <property type="entry name" value="CAP"/>
    <property type="match status" value="1"/>
</dbReference>
<dbReference type="PROSITE" id="PS01009">
    <property type="entry name" value="CRISP_1"/>
    <property type="match status" value="1"/>
</dbReference>
<dbReference type="InterPro" id="IPR014044">
    <property type="entry name" value="CAP_dom"/>
</dbReference>
<dbReference type="PRINTS" id="PR00837">
    <property type="entry name" value="V5TPXLIKE"/>
</dbReference>
<dbReference type="FunFam" id="3.40.33.10:FF:000002">
    <property type="entry name" value="Golgi-associated plant pathogenesis-related protein 1"/>
    <property type="match status" value="1"/>
</dbReference>
<feature type="region of interest" description="Disordered" evidence="1">
    <location>
        <begin position="102"/>
        <end position="176"/>
    </location>
</feature>
<name>A0A7R9Q5N6_9ACAR</name>
<dbReference type="SUPFAM" id="SSF55797">
    <property type="entry name" value="PR-1-like"/>
    <property type="match status" value="1"/>
</dbReference>
<evidence type="ECO:0000259" key="2">
    <source>
        <dbReference type="SMART" id="SM00198"/>
    </source>
</evidence>
<organism evidence="3">
    <name type="scientific">Medioppia subpectinata</name>
    <dbReference type="NCBI Taxonomy" id="1979941"/>
    <lineage>
        <taxon>Eukaryota</taxon>
        <taxon>Metazoa</taxon>
        <taxon>Ecdysozoa</taxon>
        <taxon>Arthropoda</taxon>
        <taxon>Chelicerata</taxon>
        <taxon>Arachnida</taxon>
        <taxon>Acari</taxon>
        <taxon>Acariformes</taxon>
        <taxon>Sarcoptiformes</taxon>
        <taxon>Oribatida</taxon>
        <taxon>Brachypylina</taxon>
        <taxon>Oppioidea</taxon>
        <taxon>Oppiidae</taxon>
        <taxon>Medioppia</taxon>
    </lineage>
</organism>
<feature type="compositionally biased region" description="Basic and acidic residues" evidence="1">
    <location>
        <begin position="122"/>
        <end position="156"/>
    </location>
</feature>
<evidence type="ECO:0000313" key="3">
    <source>
        <dbReference type="EMBL" id="CAD7633508.1"/>
    </source>
</evidence>
<feature type="region of interest" description="Disordered" evidence="1">
    <location>
        <begin position="1"/>
        <end position="23"/>
    </location>
</feature>
<dbReference type="InterPro" id="IPR035940">
    <property type="entry name" value="CAP_sf"/>
</dbReference>
<evidence type="ECO:0000256" key="1">
    <source>
        <dbReference type="SAM" id="MobiDB-lite"/>
    </source>
</evidence>
<dbReference type="EMBL" id="CAJPIZ010012852">
    <property type="protein sequence ID" value="CAG2113938.1"/>
    <property type="molecule type" value="Genomic_DNA"/>
</dbReference>
<gene>
    <name evidence="3" type="ORF">OSB1V03_LOCUS13905</name>
</gene>
<dbReference type="SMART" id="SM00198">
    <property type="entry name" value="SCP"/>
    <property type="match status" value="1"/>
</dbReference>
<dbReference type="Proteomes" id="UP000759131">
    <property type="component" value="Unassembled WGS sequence"/>
</dbReference>
<dbReference type="Pfam" id="PF00188">
    <property type="entry name" value="CAP"/>
    <property type="match status" value="1"/>
</dbReference>
<dbReference type="AlphaFoldDB" id="A0A7R9Q5N6"/>
<accession>A0A7R9Q5N6</accession>
<evidence type="ECO:0000313" key="4">
    <source>
        <dbReference type="Proteomes" id="UP000759131"/>
    </source>
</evidence>
<feature type="compositionally biased region" description="Low complexity" evidence="1">
    <location>
        <begin position="111"/>
        <end position="121"/>
    </location>
</feature>
<feature type="compositionally biased region" description="Low complexity" evidence="1">
    <location>
        <begin position="157"/>
        <end position="171"/>
    </location>
</feature>
<feature type="domain" description="SCP" evidence="2">
    <location>
        <begin position="178"/>
        <end position="313"/>
    </location>
</feature>
<dbReference type="GO" id="GO:0005576">
    <property type="term" value="C:extracellular region"/>
    <property type="evidence" value="ECO:0007669"/>
    <property type="project" value="InterPro"/>
</dbReference>
<dbReference type="OrthoDB" id="6433391at2759"/>
<protein>
    <recommendedName>
        <fullName evidence="2">SCP domain-containing protein</fullName>
    </recommendedName>
</protein>
<sequence>MFKTRKVDEFGGQTGNDEQSEDVVITEEKIVGDDGVERTIIKKTTTRRSVQTQNVTQGARVTTVKRTVTDSNGRQITHEFKSDDFKGLDDFKHLGIDNKEALPIENRKSRSGSTSSSSSSDDGIKDRIKSFFGGKSKDKSKEKKDEKHSAIKDKSEPSSPTHTSHDTPSSHPTDDDKEFAEECLKWHNYYREKHGVKPLKLSHKLCEYAEEWAKEIAKKDSLEHRPHNTYGENIFMKWSSNPHFKIAGRDPVDNWYAEIKDHTFGREPTSLASGHFTQVVWKESEELGVAKARTKTGKIVVVANYNPAGNMLGDFATNVLPAKH</sequence>
<dbReference type="InterPro" id="IPR034113">
    <property type="entry name" value="SCP_GAPR1-like"/>
</dbReference>
<dbReference type="InterPro" id="IPR001283">
    <property type="entry name" value="CRISP-related"/>
</dbReference>
<proteinExistence type="predicted"/>
<dbReference type="InterPro" id="IPR018244">
    <property type="entry name" value="Allrgn_V5/Tpx1_CS"/>
</dbReference>
<keyword evidence="4" id="KW-1185">Reference proteome</keyword>
<dbReference type="EMBL" id="OC867427">
    <property type="protein sequence ID" value="CAD7633508.1"/>
    <property type="molecule type" value="Genomic_DNA"/>
</dbReference>
<reference evidence="3" key="1">
    <citation type="submission" date="2020-11" db="EMBL/GenBank/DDBJ databases">
        <authorList>
            <person name="Tran Van P."/>
        </authorList>
    </citation>
    <scope>NUCLEOTIDE SEQUENCE</scope>
</reference>